<evidence type="ECO:0000256" key="1">
    <source>
        <dbReference type="ARBA" id="ARBA00004651"/>
    </source>
</evidence>
<keyword evidence="2" id="KW-1003">Cell membrane</keyword>
<evidence type="ECO:0000256" key="3">
    <source>
        <dbReference type="ARBA" id="ARBA00022692"/>
    </source>
</evidence>
<dbReference type="Pfam" id="PF12823">
    <property type="entry name" value="DUF3817"/>
    <property type="match status" value="1"/>
</dbReference>
<protein>
    <submittedName>
        <fullName evidence="8">DUF3817 domain-containing protein</fullName>
    </submittedName>
</protein>
<accession>A0A930YUT3</accession>
<evidence type="ECO:0000259" key="7">
    <source>
        <dbReference type="Pfam" id="PF12823"/>
    </source>
</evidence>
<dbReference type="RefSeq" id="WP_194738697.1">
    <property type="nucleotide sequence ID" value="NZ_JADKYY010000003.1"/>
</dbReference>
<evidence type="ECO:0000256" key="2">
    <source>
        <dbReference type="ARBA" id="ARBA00022475"/>
    </source>
</evidence>
<evidence type="ECO:0000313" key="8">
    <source>
        <dbReference type="EMBL" id="MBF5026763.1"/>
    </source>
</evidence>
<evidence type="ECO:0000256" key="4">
    <source>
        <dbReference type="ARBA" id="ARBA00022989"/>
    </source>
</evidence>
<feature type="transmembrane region" description="Helical" evidence="6">
    <location>
        <begin position="20"/>
        <end position="39"/>
    </location>
</feature>
<dbReference type="NCBIfam" id="TIGR03954">
    <property type="entry name" value="integ_memb_HG"/>
    <property type="match status" value="1"/>
</dbReference>
<keyword evidence="3 6" id="KW-0812">Transmembrane</keyword>
<name>A0A930YUT3_9FLAO</name>
<evidence type="ECO:0000313" key="9">
    <source>
        <dbReference type="Proteomes" id="UP000694480"/>
    </source>
</evidence>
<comment type="subcellular location">
    <subcellularLocation>
        <location evidence="1">Cell membrane</location>
        <topology evidence="1">Multi-pass membrane protein</topology>
    </subcellularLocation>
</comment>
<gene>
    <name evidence="8" type="ORF">IC612_02995</name>
</gene>
<organism evidence="8 9">
    <name type="scientific">Planobacterium oryzisoli</name>
    <dbReference type="NCBI Taxonomy" id="2771435"/>
    <lineage>
        <taxon>Bacteria</taxon>
        <taxon>Pseudomonadati</taxon>
        <taxon>Bacteroidota</taxon>
        <taxon>Flavobacteriia</taxon>
        <taxon>Flavobacteriales</taxon>
        <taxon>Weeksellaceae</taxon>
        <taxon>Chryseobacterium group</taxon>
        <taxon>Chryseobacterium</taxon>
    </lineage>
</organism>
<keyword evidence="5 6" id="KW-0472">Membrane</keyword>
<dbReference type="AlphaFoldDB" id="A0A930YUT3"/>
<reference evidence="8" key="1">
    <citation type="submission" date="2020-11" db="EMBL/GenBank/DDBJ databases">
        <title>Genome seq and assembly of Planobacterium sp.</title>
        <authorList>
            <person name="Chhetri G."/>
        </authorList>
    </citation>
    <scope>NUCLEOTIDE SEQUENCE</scope>
    <source>
        <strain evidence="8">GCR5</strain>
    </source>
</reference>
<dbReference type="Proteomes" id="UP000694480">
    <property type="component" value="Unassembled WGS sequence"/>
</dbReference>
<evidence type="ECO:0000256" key="6">
    <source>
        <dbReference type="SAM" id="Phobius"/>
    </source>
</evidence>
<evidence type="ECO:0000256" key="5">
    <source>
        <dbReference type="ARBA" id="ARBA00023136"/>
    </source>
</evidence>
<feature type="domain" description="DUF3817" evidence="7">
    <location>
        <begin position="18"/>
        <end position="110"/>
    </location>
</feature>
<feature type="transmembrane region" description="Helical" evidence="6">
    <location>
        <begin position="88"/>
        <end position="104"/>
    </location>
</feature>
<comment type="caution">
    <text evidence="8">The sequence shown here is derived from an EMBL/GenBank/DDBJ whole genome shotgun (WGS) entry which is preliminary data.</text>
</comment>
<dbReference type="InterPro" id="IPR023845">
    <property type="entry name" value="DUF3817_TM"/>
</dbReference>
<dbReference type="EMBL" id="JADKYY010000003">
    <property type="protein sequence ID" value="MBF5026763.1"/>
    <property type="molecule type" value="Genomic_DNA"/>
</dbReference>
<feature type="transmembrane region" description="Helical" evidence="6">
    <location>
        <begin position="51"/>
        <end position="73"/>
    </location>
</feature>
<proteinExistence type="predicted"/>
<dbReference type="GO" id="GO:0005886">
    <property type="term" value="C:plasma membrane"/>
    <property type="evidence" value="ECO:0007669"/>
    <property type="project" value="UniProtKB-SubCell"/>
</dbReference>
<sequence>MEKLSAILIDKFGQEKIIKWFKQVCIIEAWTCFFLYLVAMPLKRYYPEEDFALIFIIVVGNLHGLFFSLYLLLSLPARKIYQWDDEDFVFALLAAFFPFATIWIDKKLARHDRE</sequence>
<keyword evidence="4 6" id="KW-1133">Transmembrane helix</keyword>
<keyword evidence="9" id="KW-1185">Reference proteome</keyword>